<feature type="domain" description="N-terminal" evidence="1">
    <location>
        <begin position="25"/>
        <end position="68"/>
    </location>
</feature>
<protein>
    <recommendedName>
        <fullName evidence="1">N-terminal domain-containing protein</fullName>
    </recommendedName>
</protein>
<comment type="caution">
    <text evidence="2">The sequence shown here is derived from an EMBL/GenBank/DDBJ whole genome shotgun (WGS) entry which is preliminary data.</text>
</comment>
<dbReference type="EMBL" id="PFAM01000013">
    <property type="protein sequence ID" value="PIT96008.1"/>
    <property type="molecule type" value="Genomic_DNA"/>
</dbReference>
<evidence type="ECO:0000313" key="2">
    <source>
        <dbReference type="EMBL" id="PIT96008.1"/>
    </source>
</evidence>
<gene>
    <name evidence="2" type="ORF">COT94_01955</name>
</gene>
<dbReference type="Pfam" id="PF08401">
    <property type="entry name" value="ArdcN"/>
    <property type="match status" value="1"/>
</dbReference>
<accession>A0A2M6WT97</accession>
<dbReference type="Proteomes" id="UP000228533">
    <property type="component" value="Unassembled WGS sequence"/>
</dbReference>
<name>A0A2M6WT97_9BACT</name>
<reference evidence="3" key="1">
    <citation type="submission" date="2017-09" db="EMBL/GenBank/DDBJ databases">
        <title>Depth-based differentiation of microbial function through sediment-hosted aquifers and enrichment of novel symbionts in the deep terrestrial subsurface.</title>
        <authorList>
            <person name="Probst A.J."/>
            <person name="Ladd B."/>
            <person name="Jarett J.K."/>
            <person name="Geller-Mcgrath D.E."/>
            <person name="Sieber C.M.K."/>
            <person name="Emerson J.B."/>
            <person name="Anantharaman K."/>
            <person name="Thomas B.C."/>
            <person name="Malmstrom R."/>
            <person name="Stieglmeier M."/>
            <person name="Klingl A."/>
            <person name="Woyke T."/>
            <person name="Ryan C.M."/>
            <person name="Banfield J.F."/>
        </authorList>
    </citation>
    <scope>NUCLEOTIDE SEQUENCE [LARGE SCALE GENOMIC DNA]</scope>
</reference>
<proteinExistence type="predicted"/>
<evidence type="ECO:0000313" key="3">
    <source>
        <dbReference type="Proteomes" id="UP000228533"/>
    </source>
</evidence>
<evidence type="ECO:0000259" key="1">
    <source>
        <dbReference type="Pfam" id="PF08401"/>
    </source>
</evidence>
<dbReference type="AlphaFoldDB" id="A0A2M6WT97"/>
<organism evidence="2 3">
    <name type="scientific">Candidatus Falkowbacteria bacterium CG10_big_fil_rev_8_21_14_0_10_37_14</name>
    <dbReference type="NCBI Taxonomy" id="1974561"/>
    <lineage>
        <taxon>Bacteria</taxon>
        <taxon>Candidatus Falkowiibacteriota</taxon>
    </lineage>
</organism>
<dbReference type="InterPro" id="IPR013610">
    <property type="entry name" value="ArdC_N"/>
</dbReference>
<sequence length="99" mass="11615">MTIQSTWTGSADTYNVVRKQIAERWGEAESARYNPKANCLTFKQWLNNGYRVKKGEKALKSYTFVALKNDQDEIIKTFQRTVNLFYDKQVELIEKTEIN</sequence>
<dbReference type="GO" id="GO:0003697">
    <property type="term" value="F:single-stranded DNA binding"/>
    <property type="evidence" value="ECO:0007669"/>
    <property type="project" value="InterPro"/>
</dbReference>